<dbReference type="EMBL" id="JBHLUB010000027">
    <property type="protein sequence ID" value="MFC0581900.1"/>
    <property type="molecule type" value="Genomic_DNA"/>
</dbReference>
<organism evidence="2 3">
    <name type="scientific">Micrococcoides hystricis</name>
    <dbReference type="NCBI Taxonomy" id="1572761"/>
    <lineage>
        <taxon>Bacteria</taxon>
        <taxon>Bacillati</taxon>
        <taxon>Actinomycetota</taxon>
        <taxon>Actinomycetes</taxon>
        <taxon>Micrococcales</taxon>
        <taxon>Micrococcaceae</taxon>
        <taxon>Micrococcoides</taxon>
    </lineage>
</organism>
<proteinExistence type="predicted"/>
<feature type="transmembrane region" description="Helical" evidence="1">
    <location>
        <begin position="7"/>
        <end position="26"/>
    </location>
</feature>
<feature type="transmembrane region" description="Helical" evidence="1">
    <location>
        <begin position="32"/>
        <end position="50"/>
    </location>
</feature>
<keyword evidence="1" id="KW-0812">Transmembrane</keyword>
<evidence type="ECO:0000256" key="1">
    <source>
        <dbReference type="SAM" id="Phobius"/>
    </source>
</evidence>
<name>A0ABV6P9X1_9MICC</name>
<protein>
    <submittedName>
        <fullName evidence="2">Uncharacterized protein</fullName>
    </submittedName>
</protein>
<sequence length="432" mass="45624">MKFLKLGGWLLIGVGVGLLALLPFQYDPWPLNAVGLLALGVGLLLVIAFTRRGDRGLRWWVQALALVAGLVLVAVPNFATVRGAIALAVSAGVGDTGHGGLRVLDREPLLADPQALQSGFDAVKKAAGSASVLRVEVSDNTMTVLVPAPAGKIRVFEYRPPGTLGGGGAREDEASAKHSSSEISGFSEVQWARIPEFVERATANAVAAGARDPARAEGLHLSVTASDPGHGPFYRFVFEKSPATATFNGAGQLIGYAPSHRLAITKPTNLLTEADQLLQAVEQVQEQLGDAAVHAIEVTAYGLDVAATRTDKTSDQRTGSGSVLRWRAARVPQWVDTLYPSLAERVDPGSSDQRVDVAALPWQQLPGLLTETLQKHGLTTEGDYAEGSPSVLIGQNAHTGNVEIRVSVVPNGDKLTAVGADFDESGTFLRKW</sequence>
<keyword evidence="1" id="KW-1133">Transmembrane helix</keyword>
<dbReference type="RefSeq" id="WP_377458654.1">
    <property type="nucleotide sequence ID" value="NZ_JBHLUB010000027.1"/>
</dbReference>
<reference evidence="2 3" key="1">
    <citation type="submission" date="2024-09" db="EMBL/GenBank/DDBJ databases">
        <authorList>
            <person name="Sun Q."/>
            <person name="Mori K."/>
        </authorList>
    </citation>
    <scope>NUCLEOTIDE SEQUENCE [LARGE SCALE GENOMIC DNA]</scope>
    <source>
        <strain evidence="2 3">NCAIM B.02604</strain>
    </source>
</reference>
<gene>
    <name evidence="2" type="ORF">ACFFFR_05825</name>
</gene>
<keyword evidence="1" id="KW-0472">Membrane</keyword>
<dbReference type="Proteomes" id="UP001589862">
    <property type="component" value="Unassembled WGS sequence"/>
</dbReference>
<feature type="transmembrane region" description="Helical" evidence="1">
    <location>
        <begin position="57"/>
        <end position="79"/>
    </location>
</feature>
<keyword evidence="3" id="KW-1185">Reference proteome</keyword>
<accession>A0ABV6P9X1</accession>
<evidence type="ECO:0000313" key="3">
    <source>
        <dbReference type="Proteomes" id="UP001589862"/>
    </source>
</evidence>
<comment type="caution">
    <text evidence="2">The sequence shown here is derived from an EMBL/GenBank/DDBJ whole genome shotgun (WGS) entry which is preliminary data.</text>
</comment>
<evidence type="ECO:0000313" key="2">
    <source>
        <dbReference type="EMBL" id="MFC0581900.1"/>
    </source>
</evidence>